<name>A0ABW0U870_9BACI</name>
<evidence type="ECO:0000256" key="8">
    <source>
        <dbReference type="ARBA" id="ARBA00012016"/>
    </source>
</evidence>
<dbReference type="PANTHER" id="PTHR34848">
    <property type="match status" value="1"/>
</dbReference>
<dbReference type="EMBL" id="JBHSPF010000045">
    <property type="protein sequence ID" value="MFC5628984.1"/>
    <property type="molecule type" value="Genomic_DNA"/>
</dbReference>
<keyword evidence="11" id="KW-0808">Transferase</keyword>
<comment type="caution">
    <text evidence="18">The sequence shown here is derived from an EMBL/GenBank/DDBJ whole genome shotgun (WGS) entry which is preliminary data.</text>
</comment>
<keyword evidence="15" id="KW-0342">GTP-binding</keyword>
<evidence type="ECO:0000256" key="9">
    <source>
        <dbReference type="ARBA" id="ARBA00012523"/>
    </source>
</evidence>
<comment type="catalytic activity">
    <reaction evidence="2">
        <text>adenosylcob(III)inamide phosphate + GTP + H(+) = adenosylcob(III)inamide-GDP + diphosphate</text>
        <dbReference type="Rhea" id="RHEA:22712"/>
        <dbReference type="ChEBI" id="CHEBI:15378"/>
        <dbReference type="ChEBI" id="CHEBI:33019"/>
        <dbReference type="ChEBI" id="CHEBI:37565"/>
        <dbReference type="ChEBI" id="CHEBI:58502"/>
        <dbReference type="ChEBI" id="CHEBI:60487"/>
        <dbReference type="EC" id="2.7.7.62"/>
    </reaction>
</comment>
<evidence type="ECO:0000256" key="13">
    <source>
        <dbReference type="ARBA" id="ARBA00022777"/>
    </source>
</evidence>
<comment type="pathway">
    <text evidence="6">Cofactor biosynthesis; adenosylcobalamin biosynthesis; adenosylcobalamin from cob(II)yrinate a,c-diamide: step 5/7.</text>
</comment>
<evidence type="ECO:0000256" key="6">
    <source>
        <dbReference type="ARBA" id="ARBA00005159"/>
    </source>
</evidence>
<evidence type="ECO:0000313" key="19">
    <source>
        <dbReference type="Proteomes" id="UP001596143"/>
    </source>
</evidence>
<keyword evidence="14" id="KW-0067">ATP-binding</keyword>
<dbReference type="Pfam" id="PF02283">
    <property type="entry name" value="CobU"/>
    <property type="match status" value="1"/>
</dbReference>
<organism evidence="18 19">
    <name type="scientific">Aliibacillus thermotolerans</name>
    <dbReference type="NCBI Taxonomy" id="1834418"/>
    <lineage>
        <taxon>Bacteria</taxon>
        <taxon>Bacillati</taxon>
        <taxon>Bacillota</taxon>
        <taxon>Bacilli</taxon>
        <taxon>Bacillales</taxon>
        <taxon>Bacillaceae</taxon>
        <taxon>Aliibacillus</taxon>
    </lineage>
</organism>
<reference evidence="19" key="1">
    <citation type="journal article" date="2019" name="Int. J. Syst. Evol. Microbiol.">
        <title>The Global Catalogue of Microorganisms (GCM) 10K type strain sequencing project: providing services to taxonomists for standard genome sequencing and annotation.</title>
        <authorList>
            <consortium name="The Broad Institute Genomics Platform"/>
            <consortium name="The Broad Institute Genome Sequencing Center for Infectious Disease"/>
            <person name="Wu L."/>
            <person name="Ma J."/>
        </authorList>
    </citation>
    <scope>NUCLEOTIDE SEQUENCE [LARGE SCALE GENOMIC DNA]</scope>
    <source>
        <strain evidence="19">CGMCC 1.15790</strain>
    </source>
</reference>
<keyword evidence="12" id="KW-0547">Nucleotide-binding</keyword>
<dbReference type="GO" id="GO:0016301">
    <property type="term" value="F:kinase activity"/>
    <property type="evidence" value="ECO:0007669"/>
    <property type="project" value="UniProtKB-KW"/>
</dbReference>
<comment type="catalytic activity">
    <reaction evidence="3">
        <text>adenosylcob(III)inamide + GTP = adenosylcob(III)inamide phosphate + GDP + H(+)</text>
        <dbReference type="Rhea" id="RHEA:15765"/>
        <dbReference type="ChEBI" id="CHEBI:2480"/>
        <dbReference type="ChEBI" id="CHEBI:15378"/>
        <dbReference type="ChEBI" id="CHEBI:37565"/>
        <dbReference type="ChEBI" id="CHEBI:58189"/>
        <dbReference type="ChEBI" id="CHEBI:58502"/>
        <dbReference type="EC" id="2.7.1.156"/>
    </reaction>
</comment>
<sequence length="180" mass="20906">MLTFLCGGVRSGKSSYGESLAVKKKRDEGRLIYIATAVKTDEEMEERIAHHQHKRALEADWHTLERPYHLLSLIHEIAPTDVVFLDCLTTWLSNEMFFQSSEKVQTAAVKERMMKTIDQLNRHCSELFIISNDLFHEPVAEEESVRQYVQLLGEIHQYIVKKAHVAIQMEHGVPIYWKGR</sequence>
<dbReference type="GO" id="GO:0016779">
    <property type="term" value="F:nucleotidyltransferase activity"/>
    <property type="evidence" value="ECO:0007669"/>
    <property type="project" value="UniProtKB-KW"/>
</dbReference>
<comment type="catalytic activity">
    <reaction evidence="1">
        <text>adenosylcob(III)inamide + ATP = adenosylcob(III)inamide phosphate + ADP + H(+)</text>
        <dbReference type="Rhea" id="RHEA:15769"/>
        <dbReference type="ChEBI" id="CHEBI:2480"/>
        <dbReference type="ChEBI" id="CHEBI:15378"/>
        <dbReference type="ChEBI" id="CHEBI:30616"/>
        <dbReference type="ChEBI" id="CHEBI:58502"/>
        <dbReference type="ChEBI" id="CHEBI:456216"/>
        <dbReference type="EC" id="2.7.1.156"/>
    </reaction>
</comment>
<comment type="pathway">
    <text evidence="5">Cofactor biosynthesis; adenosylcobalamin biosynthesis; adenosylcobalamin from cob(II)yrinate a,c-diamide: step 6/7.</text>
</comment>
<gene>
    <name evidence="18" type="ORF">ACFPTR_08875</name>
</gene>
<evidence type="ECO:0000256" key="3">
    <source>
        <dbReference type="ARBA" id="ARBA00001522"/>
    </source>
</evidence>
<comment type="function">
    <text evidence="4">Catalyzes ATP-dependent phosphorylation of adenosylcobinamide and addition of GMP to adenosylcobinamide phosphate.</text>
</comment>
<evidence type="ECO:0000256" key="7">
    <source>
        <dbReference type="ARBA" id="ARBA00007490"/>
    </source>
</evidence>
<evidence type="ECO:0000256" key="12">
    <source>
        <dbReference type="ARBA" id="ARBA00022741"/>
    </source>
</evidence>
<protein>
    <recommendedName>
        <fullName evidence="16">Adenosylcobinamide kinase</fullName>
        <ecNumber evidence="8">2.7.1.156</ecNumber>
        <ecNumber evidence="9">2.7.7.62</ecNumber>
    </recommendedName>
    <alternativeName>
        <fullName evidence="17">Adenosylcobinamide-phosphate guanylyltransferase</fullName>
    </alternativeName>
</protein>
<keyword evidence="10" id="KW-0169">Cobalamin biosynthesis</keyword>
<evidence type="ECO:0000256" key="4">
    <source>
        <dbReference type="ARBA" id="ARBA00003889"/>
    </source>
</evidence>
<dbReference type="Proteomes" id="UP001596143">
    <property type="component" value="Unassembled WGS sequence"/>
</dbReference>
<dbReference type="CDD" id="cd00544">
    <property type="entry name" value="CobU"/>
    <property type="match status" value="1"/>
</dbReference>
<evidence type="ECO:0000256" key="15">
    <source>
        <dbReference type="ARBA" id="ARBA00023134"/>
    </source>
</evidence>
<dbReference type="Gene3D" id="3.40.50.300">
    <property type="entry name" value="P-loop containing nucleotide triphosphate hydrolases"/>
    <property type="match status" value="1"/>
</dbReference>
<keyword evidence="18" id="KW-0548">Nucleotidyltransferase</keyword>
<evidence type="ECO:0000256" key="10">
    <source>
        <dbReference type="ARBA" id="ARBA00022573"/>
    </source>
</evidence>
<dbReference type="EC" id="2.7.1.156" evidence="8"/>
<evidence type="ECO:0000256" key="2">
    <source>
        <dbReference type="ARBA" id="ARBA00000711"/>
    </source>
</evidence>
<dbReference type="PANTHER" id="PTHR34848:SF1">
    <property type="entry name" value="BIFUNCTIONAL ADENOSYLCOBALAMIN BIOSYNTHESIS PROTEIN COBU"/>
    <property type="match status" value="1"/>
</dbReference>
<dbReference type="InterPro" id="IPR027417">
    <property type="entry name" value="P-loop_NTPase"/>
</dbReference>
<dbReference type="RefSeq" id="WP_270895478.1">
    <property type="nucleotide sequence ID" value="NZ_JBHSPF010000045.1"/>
</dbReference>
<keyword evidence="13 18" id="KW-0418">Kinase</keyword>
<dbReference type="InterPro" id="IPR003203">
    <property type="entry name" value="CobU/CobP"/>
</dbReference>
<evidence type="ECO:0000256" key="11">
    <source>
        <dbReference type="ARBA" id="ARBA00022679"/>
    </source>
</evidence>
<evidence type="ECO:0000313" key="18">
    <source>
        <dbReference type="EMBL" id="MFC5628984.1"/>
    </source>
</evidence>
<evidence type="ECO:0000256" key="1">
    <source>
        <dbReference type="ARBA" id="ARBA00000312"/>
    </source>
</evidence>
<evidence type="ECO:0000256" key="5">
    <source>
        <dbReference type="ARBA" id="ARBA00004692"/>
    </source>
</evidence>
<dbReference type="PIRSF" id="PIRSF006135">
    <property type="entry name" value="CobU"/>
    <property type="match status" value="1"/>
</dbReference>
<dbReference type="SUPFAM" id="SSF52540">
    <property type="entry name" value="P-loop containing nucleoside triphosphate hydrolases"/>
    <property type="match status" value="1"/>
</dbReference>
<accession>A0ABW0U870</accession>
<keyword evidence="19" id="KW-1185">Reference proteome</keyword>
<evidence type="ECO:0000256" key="17">
    <source>
        <dbReference type="ARBA" id="ARBA00030571"/>
    </source>
</evidence>
<proteinExistence type="inferred from homology"/>
<evidence type="ECO:0000256" key="14">
    <source>
        <dbReference type="ARBA" id="ARBA00022840"/>
    </source>
</evidence>
<comment type="similarity">
    <text evidence="7">Belongs to the CobU/CobP family.</text>
</comment>
<evidence type="ECO:0000256" key="16">
    <source>
        <dbReference type="ARBA" id="ARBA00029570"/>
    </source>
</evidence>
<dbReference type="EC" id="2.7.7.62" evidence="9"/>